<evidence type="ECO:0000313" key="5">
    <source>
        <dbReference type="Proteomes" id="UP000016924"/>
    </source>
</evidence>
<dbReference type="Pfam" id="PF04082">
    <property type="entry name" value="Fungal_trans"/>
    <property type="match status" value="1"/>
</dbReference>
<evidence type="ECO:0000259" key="3">
    <source>
        <dbReference type="Pfam" id="PF04082"/>
    </source>
</evidence>
<evidence type="ECO:0000256" key="1">
    <source>
        <dbReference type="ARBA" id="ARBA00023242"/>
    </source>
</evidence>
<dbReference type="GO" id="GO:0003677">
    <property type="term" value="F:DNA binding"/>
    <property type="evidence" value="ECO:0007669"/>
    <property type="project" value="InterPro"/>
</dbReference>
<keyword evidence="1" id="KW-0539">Nucleus</keyword>
<reference evidence="5" key="1">
    <citation type="submission" date="2012-06" db="EMBL/GenBank/DDBJ databases">
        <title>The genome sequence of Coniosporium apollinis CBS 100218.</title>
        <authorList>
            <consortium name="The Broad Institute Genome Sequencing Platform"/>
            <person name="Cuomo C."/>
            <person name="Gorbushina A."/>
            <person name="Noack S."/>
            <person name="Walker B."/>
            <person name="Young S.K."/>
            <person name="Zeng Q."/>
            <person name="Gargeya S."/>
            <person name="Fitzgerald M."/>
            <person name="Haas B."/>
            <person name="Abouelleil A."/>
            <person name="Alvarado L."/>
            <person name="Arachchi H.M."/>
            <person name="Berlin A.M."/>
            <person name="Chapman S.B."/>
            <person name="Goldberg J."/>
            <person name="Griggs A."/>
            <person name="Gujja S."/>
            <person name="Hansen M."/>
            <person name="Howarth C."/>
            <person name="Imamovic A."/>
            <person name="Larimer J."/>
            <person name="McCowan C."/>
            <person name="Montmayeur A."/>
            <person name="Murphy C."/>
            <person name="Neiman D."/>
            <person name="Pearson M."/>
            <person name="Priest M."/>
            <person name="Roberts A."/>
            <person name="Saif S."/>
            <person name="Shea T."/>
            <person name="Sisk P."/>
            <person name="Sykes S."/>
            <person name="Wortman J."/>
            <person name="Nusbaum C."/>
            <person name="Birren B."/>
        </authorList>
    </citation>
    <scope>NUCLEOTIDE SEQUENCE [LARGE SCALE GENOMIC DNA]</scope>
    <source>
        <strain evidence="5">CBS 100218</strain>
    </source>
</reference>
<dbReference type="OrthoDB" id="4161332at2759"/>
<feature type="domain" description="Xylanolytic transcriptional activator regulatory" evidence="3">
    <location>
        <begin position="121"/>
        <end position="237"/>
    </location>
</feature>
<accession>R7YV96</accession>
<dbReference type="GeneID" id="19902408"/>
<protein>
    <recommendedName>
        <fullName evidence="3">Xylanolytic transcriptional activator regulatory domain-containing protein</fullName>
    </recommendedName>
</protein>
<evidence type="ECO:0000256" key="2">
    <source>
        <dbReference type="SAM" id="MobiDB-lite"/>
    </source>
</evidence>
<dbReference type="HOGENOM" id="CLU_667332_0_0_1"/>
<gene>
    <name evidence="4" type="ORF">W97_05097</name>
</gene>
<feature type="region of interest" description="Disordered" evidence="2">
    <location>
        <begin position="299"/>
        <end position="353"/>
    </location>
</feature>
<organism evidence="4 5">
    <name type="scientific">Coniosporium apollinis (strain CBS 100218)</name>
    <name type="common">Rock-inhabiting black yeast</name>
    <dbReference type="NCBI Taxonomy" id="1168221"/>
    <lineage>
        <taxon>Eukaryota</taxon>
        <taxon>Fungi</taxon>
        <taxon>Dikarya</taxon>
        <taxon>Ascomycota</taxon>
        <taxon>Pezizomycotina</taxon>
        <taxon>Dothideomycetes</taxon>
        <taxon>Dothideomycetes incertae sedis</taxon>
        <taxon>Coniosporium</taxon>
    </lineage>
</organism>
<dbReference type="GO" id="GO:0008270">
    <property type="term" value="F:zinc ion binding"/>
    <property type="evidence" value="ECO:0007669"/>
    <property type="project" value="InterPro"/>
</dbReference>
<keyword evidence="5" id="KW-1185">Reference proteome</keyword>
<dbReference type="PANTHER" id="PTHR47425:SF2">
    <property type="entry name" value="FARB-RELATED"/>
    <property type="match status" value="1"/>
</dbReference>
<dbReference type="PANTHER" id="PTHR47425">
    <property type="entry name" value="FARB-RELATED"/>
    <property type="match status" value="1"/>
</dbReference>
<dbReference type="EMBL" id="JH767576">
    <property type="protein sequence ID" value="EON65855.1"/>
    <property type="molecule type" value="Genomic_DNA"/>
</dbReference>
<dbReference type="InterPro" id="IPR052761">
    <property type="entry name" value="Fungal_Detox/Toxin_TFs"/>
</dbReference>
<feature type="compositionally biased region" description="Basic and acidic residues" evidence="2">
    <location>
        <begin position="304"/>
        <end position="320"/>
    </location>
</feature>
<dbReference type="STRING" id="1168221.R7YV96"/>
<dbReference type="Proteomes" id="UP000016924">
    <property type="component" value="Unassembled WGS sequence"/>
</dbReference>
<dbReference type="InterPro" id="IPR007219">
    <property type="entry name" value="XnlR_reg_dom"/>
</dbReference>
<dbReference type="RefSeq" id="XP_007781172.1">
    <property type="nucleotide sequence ID" value="XM_007782982.1"/>
</dbReference>
<dbReference type="CDD" id="cd12148">
    <property type="entry name" value="fungal_TF_MHR"/>
    <property type="match status" value="1"/>
</dbReference>
<evidence type="ECO:0000313" key="4">
    <source>
        <dbReference type="EMBL" id="EON65855.1"/>
    </source>
</evidence>
<sequence>MDARETFSAIDEFLATAPTSLDFQLSNHVPRVSDYTWDDVLTSERRMRRTSLINGRSAANLATVLQALDAGLTTPSDVQAGASLPNYIRTLPSALDADVVEFLHKRGALTLPGIGLRNQLLQSYVQYVHPYMPSIDLEEFLQSIESNDASNQMSLMLFHAVMFAATAFVKLPLLKAEGYNDRKTARRNFFQKAKLLYDFDYESDRLSIVQALLLLTYSYETPDDQKDSWHWMGIWVTVLIPAMVVQLLEIKSGNAAVYDSSSRRFRQCMQVLQRLREMYASADAAFFFLEAAKNKVDVQIPDENEQREARSTSDLPDHNEAVTPWSDACTVQSARRVRPSSDPRDDLPASTPLWSDGEPIWHLPETSAAGLRSSSRREDVIELCGDIDGLIDFNAWSDILMAEDCVMDSGFG</sequence>
<name>R7YV96_CONA1</name>
<proteinExistence type="predicted"/>
<dbReference type="GO" id="GO:0006351">
    <property type="term" value="P:DNA-templated transcription"/>
    <property type="evidence" value="ECO:0007669"/>
    <property type="project" value="InterPro"/>
</dbReference>
<dbReference type="AlphaFoldDB" id="R7YV96"/>
<dbReference type="eggNOG" id="ENOG502RHAD">
    <property type="taxonomic scope" value="Eukaryota"/>
</dbReference>